<evidence type="ECO:0000256" key="1">
    <source>
        <dbReference type="ARBA" id="ARBA00008894"/>
    </source>
</evidence>
<keyword evidence="5" id="KW-0611">Plant defense</keyword>
<keyword evidence="6" id="KW-0472">Membrane</keyword>
<dbReference type="Pfam" id="PF18052">
    <property type="entry name" value="Rx_N"/>
    <property type="match status" value="1"/>
</dbReference>
<dbReference type="AlphaFoldDB" id="A0A0A8Z6R5"/>
<feature type="transmembrane region" description="Helical" evidence="6">
    <location>
        <begin position="125"/>
        <end position="146"/>
    </location>
</feature>
<accession>A0A0A8Z6R5</accession>
<keyword evidence="3" id="KW-0677">Repeat</keyword>
<keyword evidence="4" id="KW-0547">Nucleotide-binding</keyword>
<dbReference type="Gene3D" id="1.20.5.4130">
    <property type="match status" value="1"/>
</dbReference>
<protein>
    <recommendedName>
        <fullName evidence="7">Disease resistance N-terminal domain-containing protein</fullName>
    </recommendedName>
</protein>
<evidence type="ECO:0000256" key="5">
    <source>
        <dbReference type="ARBA" id="ARBA00022821"/>
    </source>
</evidence>
<dbReference type="EMBL" id="GBRH01267363">
    <property type="protein sequence ID" value="JAD30532.1"/>
    <property type="molecule type" value="Transcribed_RNA"/>
</dbReference>
<dbReference type="InterPro" id="IPR041118">
    <property type="entry name" value="Rx_N"/>
</dbReference>
<feature type="domain" description="Disease resistance N-terminal" evidence="7">
    <location>
        <begin position="35"/>
        <end position="103"/>
    </location>
</feature>
<evidence type="ECO:0000256" key="2">
    <source>
        <dbReference type="ARBA" id="ARBA00022614"/>
    </source>
</evidence>
<sequence>MAEVAAVGWAISVLGWVASPVSTRLLNDEGFDEAKKLRDLEARLLPQLALMRERAERIPQDQRPHFQLWANRLRSAFYDAEDILDVADYYRLHRKVNFPLKSKKKMQVNLQLSQTQKQKQNCTKAGVICTLLPYTAILGLALYCILR</sequence>
<evidence type="ECO:0000313" key="8">
    <source>
        <dbReference type="EMBL" id="JAD30532.1"/>
    </source>
</evidence>
<dbReference type="GO" id="GO:0006952">
    <property type="term" value="P:defense response"/>
    <property type="evidence" value="ECO:0007669"/>
    <property type="project" value="UniProtKB-KW"/>
</dbReference>
<organism evidence="8">
    <name type="scientific">Arundo donax</name>
    <name type="common">Giant reed</name>
    <name type="synonym">Donax arundinaceus</name>
    <dbReference type="NCBI Taxonomy" id="35708"/>
    <lineage>
        <taxon>Eukaryota</taxon>
        <taxon>Viridiplantae</taxon>
        <taxon>Streptophyta</taxon>
        <taxon>Embryophyta</taxon>
        <taxon>Tracheophyta</taxon>
        <taxon>Spermatophyta</taxon>
        <taxon>Magnoliopsida</taxon>
        <taxon>Liliopsida</taxon>
        <taxon>Poales</taxon>
        <taxon>Poaceae</taxon>
        <taxon>PACMAD clade</taxon>
        <taxon>Arundinoideae</taxon>
        <taxon>Arundineae</taxon>
        <taxon>Arundo</taxon>
    </lineage>
</organism>
<evidence type="ECO:0000259" key="7">
    <source>
        <dbReference type="Pfam" id="PF18052"/>
    </source>
</evidence>
<evidence type="ECO:0000256" key="6">
    <source>
        <dbReference type="SAM" id="Phobius"/>
    </source>
</evidence>
<keyword evidence="6" id="KW-0812">Transmembrane</keyword>
<comment type="similarity">
    <text evidence="1">Belongs to the disease resistance NB-LRR family.</text>
</comment>
<name>A0A0A8Z6R5_ARUDO</name>
<keyword evidence="2" id="KW-0433">Leucine-rich repeat</keyword>
<dbReference type="GO" id="GO:0000166">
    <property type="term" value="F:nucleotide binding"/>
    <property type="evidence" value="ECO:0007669"/>
    <property type="project" value="UniProtKB-KW"/>
</dbReference>
<reference evidence="8" key="1">
    <citation type="submission" date="2014-09" db="EMBL/GenBank/DDBJ databases">
        <authorList>
            <person name="Magalhaes I.L.F."/>
            <person name="Oliveira U."/>
            <person name="Santos F.R."/>
            <person name="Vidigal T.H.D.A."/>
            <person name="Brescovit A.D."/>
            <person name="Santos A.J."/>
        </authorList>
    </citation>
    <scope>NUCLEOTIDE SEQUENCE</scope>
    <source>
        <tissue evidence="8">Shoot tissue taken approximately 20 cm above the soil surface</tissue>
    </source>
</reference>
<evidence type="ECO:0000256" key="4">
    <source>
        <dbReference type="ARBA" id="ARBA00022741"/>
    </source>
</evidence>
<proteinExistence type="inferred from homology"/>
<evidence type="ECO:0000256" key="3">
    <source>
        <dbReference type="ARBA" id="ARBA00022737"/>
    </source>
</evidence>
<reference evidence="8" key="2">
    <citation type="journal article" date="2015" name="Data Brief">
        <title>Shoot transcriptome of the giant reed, Arundo donax.</title>
        <authorList>
            <person name="Barrero R.A."/>
            <person name="Guerrero F.D."/>
            <person name="Moolhuijzen P."/>
            <person name="Goolsby J.A."/>
            <person name="Tidwell J."/>
            <person name="Bellgard S.E."/>
            <person name="Bellgard M.I."/>
        </authorList>
    </citation>
    <scope>NUCLEOTIDE SEQUENCE</scope>
    <source>
        <tissue evidence="8">Shoot tissue taken approximately 20 cm above the soil surface</tissue>
    </source>
</reference>
<keyword evidence="6" id="KW-1133">Transmembrane helix</keyword>